<reference evidence="1" key="2">
    <citation type="submission" date="2025-08" db="UniProtKB">
        <authorList>
            <consortium name="Ensembl"/>
        </authorList>
    </citation>
    <scope>IDENTIFICATION</scope>
</reference>
<organism evidence="1 2">
    <name type="scientific">Meleagris gallopavo</name>
    <name type="common">Wild turkey</name>
    <dbReference type="NCBI Taxonomy" id="9103"/>
    <lineage>
        <taxon>Eukaryota</taxon>
        <taxon>Metazoa</taxon>
        <taxon>Chordata</taxon>
        <taxon>Craniata</taxon>
        <taxon>Vertebrata</taxon>
        <taxon>Euteleostomi</taxon>
        <taxon>Archelosauria</taxon>
        <taxon>Archosauria</taxon>
        <taxon>Dinosauria</taxon>
        <taxon>Saurischia</taxon>
        <taxon>Theropoda</taxon>
        <taxon>Coelurosauria</taxon>
        <taxon>Aves</taxon>
        <taxon>Neognathae</taxon>
        <taxon>Galloanserae</taxon>
        <taxon>Galliformes</taxon>
        <taxon>Phasianidae</taxon>
        <taxon>Meleagridinae</taxon>
        <taxon>Meleagris</taxon>
    </lineage>
</organism>
<name>G1MSJ7_MELGA</name>
<dbReference type="AlphaFoldDB" id="G1MSJ7"/>
<accession>G1MSJ7</accession>
<evidence type="ECO:0000313" key="2">
    <source>
        <dbReference type="Proteomes" id="UP000001645"/>
    </source>
</evidence>
<sequence>VPEPHKCNYCGQSYKRHSLLEELKERCHSCMKNVETAAIKKLTSNLGKCKSSTPQKFVGKLKITDTASNDGPSHPNAVAYLGADSLHPVMQHAPSAIAEVAPVSSSPYAQVYHPNRIEGPINGETTDTAWILLALRAATKITRSQTCRSGLSSGEHILFLDYVIYTIHTGCQGYWDPLECNICSYQSQDWQHTFHWAFSSKGDCYEVLYLYTGAS</sequence>
<reference evidence="1 2" key="1">
    <citation type="journal article" date="2010" name="PLoS Biol.">
        <title>Multi-platform next-generation sequencing of the domestic turkey (Meleagris gallopavo): genome assembly and analysis.</title>
        <authorList>
            <person name="Dalloul R.A."/>
            <person name="Long J.A."/>
            <person name="Zimin A.V."/>
            <person name="Aslam L."/>
            <person name="Beal K."/>
            <person name="Blomberg L.A."/>
            <person name="Bouffard P."/>
            <person name="Burt D.W."/>
            <person name="Crasta O."/>
            <person name="Crooijmans R.P."/>
            <person name="Cooper K."/>
            <person name="Coulombe R.A."/>
            <person name="De S."/>
            <person name="Delany M.E."/>
            <person name="Dodgson J.B."/>
            <person name="Dong J.J."/>
            <person name="Evans C."/>
            <person name="Frederickson K.M."/>
            <person name="Flicek P."/>
            <person name="Florea L."/>
            <person name="Folkerts O."/>
            <person name="Groenen M.A."/>
            <person name="Harkins T.T."/>
            <person name="Herrero J."/>
            <person name="Hoffmann S."/>
            <person name="Megens H.J."/>
            <person name="Jiang A."/>
            <person name="de Jong P."/>
            <person name="Kaiser P."/>
            <person name="Kim H."/>
            <person name="Kim K.W."/>
            <person name="Kim S."/>
            <person name="Langenberger D."/>
            <person name="Lee M.K."/>
            <person name="Lee T."/>
            <person name="Mane S."/>
            <person name="Marcais G."/>
            <person name="Marz M."/>
            <person name="McElroy A.P."/>
            <person name="Modise T."/>
            <person name="Nefedov M."/>
            <person name="Notredame C."/>
            <person name="Paton I.R."/>
            <person name="Payne W.S."/>
            <person name="Pertea G."/>
            <person name="Prickett D."/>
            <person name="Puiu D."/>
            <person name="Qioa D."/>
            <person name="Raineri E."/>
            <person name="Ruffier M."/>
            <person name="Salzberg S.L."/>
            <person name="Schatz M.C."/>
            <person name="Scheuring C."/>
            <person name="Schmidt C.J."/>
            <person name="Schroeder S."/>
            <person name="Searle S.M."/>
            <person name="Smith E.J."/>
            <person name="Smith J."/>
            <person name="Sonstegard T.S."/>
            <person name="Stadler P.F."/>
            <person name="Tafer H."/>
            <person name="Tu Z.J."/>
            <person name="Van Tassell C.P."/>
            <person name="Vilella A.J."/>
            <person name="Williams K.P."/>
            <person name="Yorke J.A."/>
            <person name="Zhang L."/>
            <person name="Zhang H.B."/>
            <person name="Zhang X."/>
            <person name="Zhang Y."/>
            <person name="Reed K.M."/>
        </authorList>
    </citation>
    <scope>NUCLEOTIDE SEQUENCE [LARGE SCALE GENOMIC DNA]</scope>
</reference>
<reference evidence="1" key="3">
    <citation type="submission" date="2025-09" db="UniProtKB">
        <authorList>
            <consortium name="Ensembl"/>
        </authorList>
    </citation>
    <scope>IDENTIFICATION</scope>
</reference>
<dbReference type="InParanoid" id="G1MSJ7"/>
<dbReference type="GeneTree" id="ENSGT00940000157137"/>
<dbReference type="Proteomes" id="UP000001645">
    <property type="component" value="Chromosome 3"/>
</dbReference>
<keyword evidence="2" id="KW-1185">Reference proteome</keyword>
<dbReference type="Ensembl" id="ENSMGAT00000001945.2">
    <property type="protein sequence ID" value="ENSMGAP00000001292.2"/>
    <property type="gene ID" value="ENSMGAG00000001792.3"/>
</dbReference>
<dbReference type="Bgee" id="ENSMGAG00000001792">
    <property type="expression patterns" value="Expressed in spleen"/>
</dbReference>
<dbReference type="HOGENOM" id="CLU_025502_4_1_1"/>
<proteinExistence type="predicted"/>
<evidence type="ECO:0000313" key="1">
    <source>
        <dbReference type="Ensembl" id="ENSMGAP00000001292.2"/>
    </source>
</evidence>
<protein>
    <submittedName>
        <fullName evidence="1">Uncharacterized protein</fullName>
    </submittedName>
</protein>